<organism evidence="1 2">
    <name type="scientific">Prorocentrum cordatum</name>
    <dbReference type="NCBI Taxonomy" id="2364126"/>
    <lineage>
        <taxon>Eukaryota</taxon>
        <taxon>Sar</taxon>
        <taxon>Alveolata</taxon>
        <taxon>Dinophyceae</taxon>
        <taxon>Prorocentrales</taxon>
        <taxon>Prorocentraceae</taxon>
        <taxon>Prorocentrum</taxon>
    </lineage>
</organism>
<name>A0ABN9QKH1_9DINO</name>
<reference evidence="1" key="1">
    <citation type="submission" date="2023-10" db="EMBL/GenBank/DDBJ databases">
        <authorList>
            <person name="Chen Y."/>
            <person name="Shah S."/>
            <person name="Dougan E. K."/>
            <person name="Thang M."/>
            <person name="Chan C."/>
        </authorList>
    </citation>
    <scope>NUCLEOTIDE SEQUENCE [LARGE SCALE GENOMIC DNA]</scope>
</reference>
<comment type="caution">
    <text evidence="1">The sequence shown here is derived from an EMBL/GenBank/DDBJ whole genome shotgun (WGS) entry which is preliminary data.</text>
</comment>
<sequence>MFRCLRPASLNMALIPGMHLSTAKSLDRLRARSNKNSSKDWARLVSASTTATCEGFGSMMVDFRGSVCDEDLDSKSSDDDEALELDGSDEDEALEPNAVDRCDTSPLDSMLWRTRRGSATLREATHGLAFGQGATEAWDPGAVDRCGPDSPLGEMLLTVKRRSAFACGFGPLRETRAPDSPFCGVCSRGRVAGPSLSEASGLSP</sequence>
<dbReference type="Proteomes" id="UP001189429">
    <property type="component" value="Unassembled WGS sequence"/>
</dbReference>
<accession>A0ABN9QKH1</accession>
<gene>
    <name evidence="1" type="ORF">PCOR1329_LOCUS11910</name>
</gene>
<protein>
    <submittedName>
        <fullName evidence="1">Uncharacterized protein</fullName>
    </submittedName>
</protein>
<evidence type="ECO:0000313" key="2">
    <source>
        <dbReference type="Proteomes" id="UP001189429"/>
    </source>
</evidence>
<keyword evidence="2" id="KW-1185">Reference proteome</keyword>
<evidence type="ECO:0000313" key="1">
    <source>
        <dbReference type="EMBL" id="CAK0805400.1"/>
    </source>
</evidence>
<dbReference type="EMBL" id="CAUYUJ010003448">
    <property type="protein sequence ID" value="CAK0805400.1"/>
    <property type="molecule type" value="Genomic_DNA"/>
</dbReference>
<proteinExistence type="predicted"/>